<gene>
    <name evidence="1" type="ORF">DSM106972_079360</name>
</gene>
<evidence type="ECO:0000313" key="1">
    <source>
        <dbReference type="EMBL" id="RUS99234.1"/>
    </source>
</evidence>
<organism evidence="1 2">
    <name type="scientific">Dulcicalothrix desertica PCC 7102</name>
    <dbReference type="NCBI Taxonomy" id="232991"/>
    <lineage>
        <taxon>Bacteria</taxon>
        <taxon>Bacillati</taxon>
        <taxon>Cyanobacteriota</taxon>
        <taxon>Cyanophyceae</taxon>
        <taxon>Nostocales</taxon>
        <taxon>Calotrichaceae</taxon>
        <taxon>Dulcicalothrix</taxon>
    </lineage>
</organism>
<reference evidence="1" key="1">
    <citation type="submission" date="2018-12" db="EMBL/GenBank/DDBJ databases">
        <authorList>
            <person name="Will S."/>
            <person name="Neumann-Schaal M."/>
            <person name="Henke P."/>
        </authorList>
    </citation>
    <scope>NUCLEOTIDE SEQUENCE</scope>
    <source>
        <strain evidence="1">PCC 7102</strain>
    </source>
</reference>
<sequence>MALKKQKGHFQINESILATVETATPEYVKLTQLLFNDCVMFYVSQMSSNLKLFLSTSSDSLYNVYEKRITSEPVLSAARIPQDLRRAAIKKAAGVVKSWYTNFERWMKRIERSKTCHTLKKRTRLKKKAGKPPILPQSTNFPIQVYSGMFKDDTGDTLVVKLWTGKTWQFQKVSYKCRELPPDYVKGTFSLIYDESRLKLVWVIQKNTLSKGKLVDYIKAYGKLRVLSIDLNLDDPIVVGKVLEGYEDTSVVVELANLRIKGNNRLHHLRKRYLGKIAKAKSLTNTKTELGVLPPENLCSKLWQRIKNLEKELIETISHSIVEIANDHNCNVIVFENLKTLKPQRGKYSRRSNIKRSFWVAKKIQKRVEQKALNRHSIYTVRVNPAFTSITDSHNGGKCLRGSQVGVLNLYLWSDSGLGKLVKTPDGKILCSGENAARNIGLKYLAAKFEKPVVFKNAGLPRGCVVWLPEPVGKGKVVIPAWSCA</sequence>
<dbReference type="OrthoDB" id="516826at2"/>
<reference evidence="1" key="2">
    <citation type="journal article" date="2019" name="Genome Biol. Evol.">
        <title>Day and night: Metabolic profiles and evolutionary relationships of six axenic non-marine cyanobacteria.</title>
        <authorList>
            <person name="Will S.E."/>
            <person name="Henke P."/>
            <person name="Boedeker C."/>
            <person name="Huang S."/>
            <person name="Brinkmann H."/>
            <person name="Rohde M."/>
            <person name="Jarek M."/>
            <person name="Friedl T."/>
            <person name="Seufert S."/>
            <person name="Schumacher M."/>
            <person name="Overmann J."/>
            <person name="Neumann-Schaal M."/>
            <person name="Petersen J."/>
        </authorList>
    </citation>
    <scope>NUCLEOTIDE SEQUENCE [LARGE SCALE GENOMIC DNA]</scope>
    <source>
        <strain evidence="1">PCC 7102</strain>
    </source>
</reference>
<evidence type="ECO:0000313" key="2">
    <source>
        <dbReference type="Proteomes" id="UP000271624"/>
    </source>
</evidence>
<comment type="caution">
    <text evidence="1">The sequence shown here is derived from an EMBL/GenBank/DDBJ whole genome shotgun (WGS) entry which is preliminary data.</text>
</comment>
<dbReference type="AlphaFoldDB" id="A0A433UZD3"/>
<evidence type="ECO:0008006" key="3">
    <source>
        <dbReference type="Google" id="ProtNLM"/>
    </source>
</evidence>
<dbReference type="RefSeq" id="WP_127085998.1">
    <property type="nucleotide sequence ID" value="NZ_RSCL01000027.1"/>
</dbReference>
<keyword evidence="2" id="KW-1185">Reference proteome</keyword>
<protein>
    <recommendedName>
        <fullName evidence="3">Transposase</fullName>
    </recommendedName>
</protein>
<dbReference type="Proteomes" id="UP000271624">
    <property type="component" value="Unassembled WGS sequence"/>
</dbReference>
<dbReference type="EMBL" id="RSCL01000027">
    <property type="protein sequence ID" value="RUS99234.1"/>
    <property type="molecule type" value="Genomic_DNA"/>
</dbReference>
<name>A0A433UZD3_9CYAN</name>
<accession>A0A433UZD3</accession>
<proteinExistence type="predicted"/>